<name>Q4PMN6_IXOSC</name>
<protein>
    <submittedName>
        <fullName evidence="2">Putative secreted salivary protein</fullName>
    </submittedName>
</protein>
<reference evidence="2" key="2">
    <citation type="journal article" date="2006" name="Insect Biochem. Mol. Biol.">
        <title>An annotated catalog of salivary gland transcripts from Ixodes scapularis ticks.</title>
        <authorList>
            <person name="Ribeiro J.M."/>
            <person name="Alarcon-Chaidez F."/>
            <person name="Francischetti I.M."/>
            <person name="Mans B.J."/>
            <person name="Mather T.N."/>
            <person name="Valenzuela J.G."/>
            <person name="Wikel S.K."/>
        </authorList>
    </citation>
    <scope>NUCLEOTIDE SEQUENCE</scope>
    <source>
        <strain evidence="2">ISN-L-76</strain>
        <tissue evidence="2">Salivary glands</tissue>
    </source>
</reference>
<proteinExistence type="evidence at transcript level"/>
<dbReference type="EMBL" id="DQ066088">
    <property type="protein sequence ID" value="AAY66725.1"/>
    <property type="molecule type" value="mRNA"/>
</dbReference>
<dbReference type="AlphaFoldDB" id="Q4PMN6"/>
<reference evidence="2" key="1">
    <citation type="submission" date="2005-05" db="EMBL/GenBank/DDBJ databases">
        <authorList>
            <person name="Tseng H.-P."/>
            <person name="Hseu T.-H."/>
            <person name="Buhler D.R."/>
            <person name="Wang W.-D."/>
            <person name="Tsai H.-L."/>
            <person name="Hu C.-H."/>
        </authorList>
    </citation>
    <scope>NUCLEOTIDE SEQUENCE</scope>
    <source>
        <strain evidence="2">ISN-L-76</strain>
        <tissue evidence="2">Salivary glands</tissue>
    </source>
</reference>
<feature type="signal peptide" evidence="1">
    <location>
        <begin position="1"/>
        <end position="22"/>
    </location>
</feature>
<organism evidence="2">
    <name type="scientific">Ixodes scapularis</name>
    <name type="common">Black-legged tick</name>
    <name type="synonym">Deer tick</name>
    <dbReference type="NCBI Taxonomy" id="6945"/>
    <lineage>
        <taxon>Eukaryota</taxon>
        <taxon>Metazoa</taxon>
        <taxon>Ecdysozoa</taxon>
        <taxon>Arthropoda</taxon>
        <taxon>Chelicerata</taxon>
        <taxon>Arachnida</taxon>
        <taxon>Acari</taxon>
        <taxon>Parasitiformes</taxon>
        <taxon>Ixodida</taxon>
        <taxon>Ixodoidea</taxon>
        <taxon>Ixodidae</taxon>
        <taxon>Ixodinae</taxon>
        <taxon>Ixodes</taxon>
    </lineage>
</organism>
<keyword evidence="1" id="KW-0732">Signal</keyword>
<feature type="chain" id="PRO_5004241796" evidence="1">
    <location>
        <begin position="23"/>
        <end position="66"/>
    </location>
</feature>
<evidence type="ECO:0000313" key="2">
    <source>
        <dbReference type="EMBL" id="AAY66725.1"/>
    </source>
</evidence>
<accession>Q4PMN6</accession>
<sequence length="66" mass="7337">MRVLAIVIASLLLLQSFHHVACSRRDQGNAKRPPCTKTLCTNNDQCNDPPCTRCSSNPWGSGTCWY</sequence>
<evidence type="ECO:0000256" key="1">
    <source>
        <dbReference type="SAM" id="SignalP"/>
    </source>
</evidence>